<accession>A0ABS4VZI0</accession>
<proteinExistence type="predicted"/>
<dbReference type="Proteomes" id="UP001519295">
    <property type="component" value="Unassembled WGS sequence"/>
</dbReference>
<organism evidence="1 2">
    <name type="scientific">Pseudonocardia parietis</name>
    <dbReference type="NCBI Taxonomy" id="570936"/>
    <lineage>
        <taxon>Bacteria</taxon>
        <taxon>Bacillati</taxon>
        <taxon>Actinomycetota</taxon>
        <taxon>Actinomycetes</taxon>
        <taxon>Pseudonocardiales</taxon>
        <taxon>Pseudonocardiaceae</taxon>
        <taxon>Pseudonocardia</taxon>
    </lineage>
</organism>
<evidence type="ECO:0000313" key="2">
    <source>
        <dbReference type="Proteomes" id="UP001519295"/>
    </source>
</evidence>
<comment type="caution">
    <text evidence="1">The sequence shown here is derived from an EMBL/GenBank/DDBJ whole genome shotgun (WGS) entry which is preliminary data.</text>
</comment>
<sequence length="45" mass="4506">MLVSRPAVVRFVSGTGTVRALIGVCGMTGPGGGVASGSDRSAEWR</sequence>
<evidence type="ECO:0000313" key="1">
    <source>
        <dbReference type="EMBL" id="MBP2369321.1"/>
    </source>
</evidence>
<protein>
    <submittedName>
        <fullName evidence="1">Uncharacterized protein</fullName>
    </submittedName>
</protein>
<dbReference type="EMBL" id="JAGINU010000001">
    <property type="protein sequence ID" value="MBP2369321.1"/>
    <property type="molecule type" value="Genomic_DNA"/>
</dbReference>
<gene>
    <name evidence="1" type="ORF">JOF36_005017</name>
</gene>
<name>A0ABS4VZI0_9PSEU</name>
<keyword evidence="2" id="KW-1185">Reference proteome</keyword>
<reference evidence="1 2" key="1">
    <citation type="submission" date="2021-03" db="EMBL/GenBank/DDBJ databases">
        <title>Sequencing the genomes of 1000 actinobacteria strains.</title>
        <authorList>
            <person name="Klenk H.-P."/>
        </authorList>
    </citation>
    <scope>NUCLEOTIDE SEQUENCE [LARGE SCALE GENOMIC DNA]</scope>
    <source>
        <strain evidence="1 2">DSM 45256</strain>
    </source>
</reference>